<name>A0A438KFE3_VITVI</name>
<protein>
    <submittedName>
        <fullName evidence="2">Retrovirus-related Pol polyprotein from transposon RE1</fullName>
    </submittedName>
</protein>
<evidence type="ECO:0000313" key="3">
    <source>
        <dbReference type="Proteomes" id="UP000288805"/>
    </source>
</evidence>
<sequence>MHRLQSSILNLLSNKVTNDCVFIDDSLVSYKLKKQQTVSRYFTEAKYRSMENATYEMVWLMSLFKDLGVSHEGLAMLFCDNQATLHIAANPVFHKRIKHIKIGCHLVQEKIQNRTFSTPRREREPWLSQEENGGVRQGKGLGSVSQPKEPPFGSGRGSWGVVRNILVEKRGVEGAVGLERREKQHLGEELSDVLLYFVPCEAL</sequence>
<organism evidence="2 3">
    <name type="scientific">Vitis vinifera</name>
    <name type="common">Grape</name>
    <dbReference type="NCBI Taxonomy" id="29760"/>
    <lineage>
        <taxon>Eukaryota</taxon>
        <taxon>Viridiplantae</taxon>
        <taxon>Streptophyta</taxon>
        <taxon>Embryophyta</taxon>
        <taxon>Tracheophyta</taxon>
        <taxon>Spermatophyta</taxon>
        <taxon>Magnoliopsida</taxon>
        <taxon>eudicotyledons</taxon>
        <taxon>Gunneridae</taxon>
        <taxon>Pentapetalae</taxon>
        <taxon>rosids</taxon>
        <taxon>Vitales</taxon>
        <taxon>Vitaceae</taxon>
        <taxon>Viteae</taxon>
        <taxon>Vitis</taxon>
    </lineage>
</organism>
<dbReference type="AlphaFoldDB" id="A0A438KFE3"/>
<dbReference type="EMBL" id="QGNW01000008">
    <property type="protein sequence ID" value="RVX19924.1"/>
    <property type="molecule type" value="Genomic_DNA"/>
</dbReference>
<comment type="caution">
    <text evidence="2">The sequence shown here is derived from an EMBL/GenBank/DDBJ whole genome shotgun (WGS) entry which is preliminary data.</text>
</comment>
<proteinExistence type="predicted"/>
<accession>A0A438KFE3</accession>
<gene>
    <name evidence="2" type="primary">RE1_3135</name>
    <name evidence="2" type="ORF">CK203_004976</name>
</gene>
<dbReference type="PANTHER" id="PTHR11439">
    <property type="entry name" value="GAG-POL-RELATED RETROTRANSPOSON"/>
    <property type="match status" value="1"/>
</dbReference>
<evidence type="ECO:0000256" key="1">
    <source>
        <dbReference type="SAM" id="MobiDB-lite"/>
    </source>
</evidence>
<evidence type="ECO:0000313" key="2">
    <source>
        <dbReference type="EMBL" id="RVX19924.1"/>
    </source>
</evidence>
<dbReference type="PANTHER" id="PTHR11439:SF470">
    <property type="entry name" value="CYSTEINE-RICH RLK (RECEPTOR-LIKE PROTEIN KINASE) 8"/>
    <property type="match status" value="1"/>
</dbReference>
<dbReference type="Proteomes" id="UP000288805">
    <property type="component" value="Unassembled WGS sequence"/>
</dbReference>
<dbReference type="CDD" id="cd09272">
    <property type="entry name" value="RNase_HI_RT_Ty1"/>
    <property type="match status" value="1"/>
</dbReference>
<reference evidence="2 3" key="1">
    <citation type="journal article" date="2018" name="PLoS Genet.">
        <title>Population sequencing reveals clonal diversity and ancestral inbreeding in the grapevine cultivar Chardonnay.</title>
        <authorList>
            <person name="Roach M.J."/>
            <person name="Johnson D.L."/>
            <person name="Bohlmann J."/>
            <person name="van Vuuren H.J."/>
            <person name="Jones S.J."/>
            <person name="Pretorius I.S."/>
            <person name="Schmidt S.A."/>
            <person name="Borneman A.R."/>
        </authorList>
    </citation>
    <scope>NUCLEOTIDE SEQUENCE [LARGE SCALE GENOMIC DNA]</scope>
    <source>
        <strain evidence="3">cv. Chardonnay</strain>
        <tissue evidence="2">Leaf</tissue>
    </source>
</reference>
<feature type="region of interest" description="Disordered" evidence="1">
    <location>
        <begin position="117"/>
        <end position="155"/>
    </location>
</feature>